<feature type="transmembrane region" description="Helical" evidence="1">
    <location>
        <begin position="304"/>
        <end position="323"/>
    </location>
</feature>
<evidence type="ECO:0000256" key="1">
    <source>
        <dbReference type="SAM" id="Phobius"/>
    </source>
</evidence>
<dbReference type="InterPro" id="IPR004697">
    <property type="entry name" value="AbgT"/>
</dbReference>
<dbReference type="Pfam" id="PF03806">
    <property type="entry name" value="ABG_transport"/>
    <property type="match status" value="1"/>
</dbReference>
<feature type="transmembrane region" description="Helical" evidence="1">
    <location>
        <begin position="169"/>
        <end position="195"/>
    </location>
</feature>
<name>A0ABN5JK19_FUSVA</name>
<dbReference type="Proteomes" id="UP000241238">
    <property type="component" value="Chromosome"/>
</dbReference>
<feature type="transmembrane region" description="Helical" evidence="1">
    <location>
        <begin position="215"/>
        <end position="232"/>
    </location>
</feature>
<accession>A0ABN5JK19</accession>
<feature type="transmembrane region" description="Helical" evidence="1">
    <location>
        <begin position="344"/>
        <end position="364"/>
    </location>
</feature>
<feature type="transmembrane region" description="Helical" evidence="1">
    <location>
        <begin position="413"/>
        <end position="433"/>
    </location>
</feature>
<feature type="transmembrane region" description="Helical" evidence="1">
    <location>
        <begin position="85"/>
        <end position="105"/>
    </location>
</feature>
<feature type="transmembrane region" description="Helical" evidence="1">
    <location>
        <begin position="25"/>
        <end position="47"/>
    </location>
</feature>
<feature type="transmembrane region" description="Helical" evidence="1">
    <location>
        <begin position="445"/>
        <end position="462"/>
    </location>
</feature>
<keyword evidence="1" id="KW-0472">Membrane</keyword>
<feature type="transmembrane region" description="Helical" evidence="1">
    <location>
        <begin position="125"/>
        <end position="157"/>
    </location>
</feature>
<feature type="transmembrane region" description="Helical" evidence="1">
    <location>
        <begin position="265"/>
        <end position="284"/>
    </location>
</feature>
<feature type="transmembrane region" description="Helical" evidence="1">
    <location>
        <begin position="384"/>
        <end position="406"/>
    </location>
</feature>
<proteinExistence type="predicted"/>
<organism evidence="2 3">
    <name type="scientific">Fusobacterium varium ATCC 27725</name>
    <dbReference type="NCBI Taxonomy" id="469618"/>
    <lineage>
        <taxon>Bacteria</taxon>
        <taxon>Fusobacteriati</taxon>
        <taxon>Fusobacteriota</taxon>
        <taxon>Fusobacteriia</taxon>
        <taxon>Fusobacteriales</taxon>
        <taxon>Fusobacteriaceae</taxon>
        <taxon>Fusobacterium</taxon>
    </lineage>
</organism>
<protein>
    <submittedName>
        <fullName evidence="2">Transporter</fullName>
    </submittedName>
</protein>
<keyword evidence="1" id="KW-1133">Transmembrane helix</keyword>
<keyword evidence="3" id="KW-1185">Reference proteome</keyword>
<evidence type="ECO:0000313" key="3">
    <source>
        <dbReference type="Proteomes" id="UP000241238"/>
    </source>
</evidence>
<dbReference type="PANTHER" id="PTHR30282:SF0">
    <property type="entry name" value="P-AMINOBENZOYL-GLUTAMATE TRANSPORT PROTEIN"/>
    <property type="match status" value="1"/>
</dbReference>
<dbReference type="PANTHER" id="PTHR30282">
    <property type="entry name" value="P-AMINOBENZOYL GLUTAMATE TRANSPORTER"/>
    <property type="match status" value="1"/>
</dbReference>
<sequence>MKKTGVINIFIDVIESLGNKLPHPFWLFVFLCVITLVASSVFSHFGVSVEYMSAQATGAAMTTVKVENLLSYPEMRNFLSNLVKTYITFPPLGLVLVMMMGVGLIEQTGLLSSLIRKMILQAPPYVVTAVLMFIGINSSIASDAGILFTPTIGAAVFKALGRNPWLGVIAGYAAASGGLSASLFISGSDVVLAGITESAAKSMNIAGSTSPVINWYFMSAMTLILTVVLTFVTEKVLAKLVDDTKIEMKEHEKSQYELTQDEKKGLFYSGIAVVIVIIVLLFLSLPQNSFFRNDNGHFLPKSPLMSSVLPIIFSIFFITGTAYGVGAKVIKKLEDIPKLMQKELLGMTSIFVTMFPASMFVYLFGRSKLATIVAVKGADRIKDLDIGAIPLLILLILLCTALNLLMGSSSAKWLILAPIFIPMFSMVGFSPALTQAAYRIGDGSTNIISPIAGAVPVILGLLEQYKPDNYDKKIGVGTMISLELPFTITLLVVQTIAIIIWFTFNIPLGPGAGVFC</sequence>
<keyword evidence="1" id="KW-0812">Transmembrane</keyword>
<gene>
    <name evidence="2" type="ORF">C4N18_13585</name>
</gene>
<reference evidence="3" key="1">
    <citation type="journal article" date="2018" name="MSphere">
        <title>Fusobacterium Genomics Using MinION and Illumina Sequencing Enables Genome Completion and Correction.</title>
        <authorList>
            <person name="Todd S.M."/>
            <person name="Settlage R.E."/>
            <person name="Lahmers K.K."/>
            <person name="Slade D.J."/>
        </authorList>
    </citation>
    <scope>NUCLEOTIDE SEQUENCE [LARGE SCALE GENOMIC DNA]</scope>
    <source>
        <strain evidence="3">ATCC 27725</strain>
    </source>
</reference>
<evidence type="ECO:0000313" key="2">
    <source>
        <dbReference type="EMBL" id="AVQ32587.1"/>
    </source>
</evidence>
<dbReference type="EMBL" id="CP028103">
    <property type="protein sequence ID" value="AVQ32587.1"/>
    <property type="molecule type" value="Genomic_DNA"/>
</dbReference>
<feature type="transmembrane region" description="Helical" evidence="1">
    <location>
        <begin position="482"/>
        <end position="504"/>
    </location>
</feature>